<name>A0A2K3JR94_TRIPR</name>
<dbReference type="EMBL" id="ASHM01120063">
    <property type="protein sequence ID" value="PNX56563.1"/>
    <property type="molecule type" value="Genomic_DNA"/>
</dbReference>
<reference evidence="2 3" key="1">
    <citation type="journal article" date="2014" name="Am. J. Bot.">
        <title>Genome assembly and annotation for red clover (Trifolium pratense; Fabaceae).</title>
        <authorList>
            <person name="Istvanek J."/>
            <person name="Jaros M."/>
            <person name="Krenek A."/>
            <person name="Repkova J."/>
        </authorList>
    </citation>
    <scope>NUCLEOTIDE SEQUENCE [LARGE SCALE GENOMIC DNA]</scope>
    <source>
        <strain evidence="3">cv. Tatra</strain>
        <tissue evidence="2">Young leaves</tissue>
    </source>
</reference>
<comment type="caution">
    <text evidence="2">The sequence shown here is derived from an EMBL/GenBank/DDBJ whole genome shotgun (WGS) entry which is preliminary data.</text>
</comment>
<feature type="compositionally biased region" description="Low complexity" evidence="1">
    <location>
        <begin position="25"/>
        <end position="66"/>
    </location>
</feature>
<dbReference type="Proteomes" id="UP000236291">
    <property type="component" value="Unassembled WGS sequence"/>
</dbReference>
<sequence>DKMAENQGDIPIDNPGVNINDNQQMQMQQQMHQQMQQQQKHMQQQQQEFMMQMMQKNQQFMQQHMQGVQPPPSLPHNSSQEADERKLRRFLKMNPSPFSGTTDPLVAQNWLKEMKKAFK</sequence>
<organism evidence="2 3">
    <name type="scientific">Trifolium pratense</name>
    <name type="common">Red clover</name>
    <dbReference type="NCBI Taxonomy" id="57577"/>
    <lineage>
        <taxon>Eukaryota</taxon>
        <taxon>Viridiplantae</taxon>
        <taxon>Streptophyta</taxon>
        <taxon>Embryophyta</taxon>
        <taxon>Tracheophyta</taxon>
        <taxon>Spermatophyta</taxon>
        <taxon>Magnoliopsida</taxon>
        <taxon>eudicotyledons</taxon>
        <taxon>Gunneridae</taxon>
        <taxon>Pentapetalae</taxon>
        <taxon>rosids</taxon>
        <taxon>fabids</taxon>
        <taxon>Fabales</taxon>
        <taxon>Fabaceae</taxon>
        <taxon>Papilionoideae</taxon>
        <taxon>50 kb inversion clade</taxon>
        <taxon>NPAAA clade</taxon>
        <taxon>Hologalegina</taxon>
        <taxon>IRL clade</taxon>
        <taxon>Trifolieae</taxon>
        <taxon>Trifolium</taxon>
    </lineage>
</organism>
<evidence type="ECO:0000313" key="3">
    <source>
        <dbReference type="Proteomes" id="UP000236291"/>
    </source>
</evidence>
<evidence type="ECO:0000256" key="1">
    <source>
        <dbReference type="SAM" id="MobiDB-lite"/>
    </source>
</evidence>
<feature type="non-terminal residue" evidence="2">
    <location>
        <position position="119"/>
    </location>
</feature>
<reference evidence="2 3" key="2">
    <citation type="journal article" date="2017" name="Front. Plant Sci.">
        <title>Gene Classification and Mining of Molecular Markers Useful in Red Clover (Trifolium pratense) Breeding.</title>
        <authorList>
            <person name="Istvanek J."/>
            <person name="Dluhosova J."/>
            <person name="Dluhos P."/>
            <person name="Patkova L."/>
            <person name="Nedelnik J."/>
            <person name="Repkova J."/>
        </authorList>
    </citation>
    <scope>NUCLEOTIDE SEQUENCE [LARGE SCALE GENOMIC DNA]</scope>
    <source>
        <strain evidence="3">cv. Tatra</strain>
        <tissue evidence="2">Young leaves</tissue>
    </source>
</reference>
<dbReference type="AlphaFoldDB" id="A0A2K3JR94"/>
<protein>
    <submittedName>
        <fullName evidence="2">Uncharacterized protein</fullName>
    </submittedName>
</protein>
<accession>A0A2K3JR94</accession>
<feature type="region of interest" description="Disordered" evidence="1">
    <location>
        <begin position="25"/>
        <end position="86"/>
    </location>
</feature>
<feature type="non-terminal residue" evidence="2">
    <location>
        <position position="1"/>
    </location>
</feature>
<feature type="region of interest" description="Disordered" evidence="1">
    <location>
        <begin position="1"/>
        <end position="20"/>
    </location>
</feature>
<gene>
    <name evidence="2" type="ORF">L195_g058268</name>
</gene>
<proteinExistence type="predicted"/>
<evidence type="ECO:0000313" key="2">
    <source>
        <dbReference type="EMBL" id="PNX56563.1"/>
    </source>
</evidence>